<dbReference type="Pfam" id="PF00069">
    <property type="entry name" value="Pkinase"/>
    <property type="match status" value="1"/>
</dbReference>
<feature type="domain" description="Protein kinase" evidence="1">
    <location>
        <begin position="1"/>
        <end position="300"/>
    </location>
</feature>
<dbReference type="AlphaFoldDB" id="A0A1D9QM89"/>
<dbReference type="InterPro" id="IPR000719">
    <property type="entry name" value="Prot_kinase_dom"/>
</dbReference>
<organism evidence="2 3">
    <name type="scientific">Sclerotinia sclerotiorum (strain ATCC 18683 / 1980 / Ss-1)</name>
    <name type="common">White mold</name>
    <name type="synonym">Whetzelinia sclerotiorum</name>
    <dbReference type="NCBI Taxonomy" id="665079"/>
    <lineage>
        <taxon>Eukaryota</taxon>
        <taxon>Fungi</taxon>
        <taxon>Dikarya</taxon>
        <taxon>Ascomycota</taxon>
        <taxon>Pezizomycotina</taxon>
        <taxon>Leotiomycetes</taxon>
        <taxon>Helotiales</taxon>
        <taxon>Sclerotiniaceae</taxon>
        <taxon>Sclerotinia</taxon>
    </lineage>
</organism>
<accession>A0A1D9QM89</accession>
<evidence type="ECO:0000313" key="3">
    <source>
        <dbReference type="Proteomes" id="UP000177798"/>
    </source>
</evidence>
<sequence>MILQLVNLFKAARMFSTIVGRSGREYVHQQVIYEHPSKKPELNIHLGRCDGKPYVLKPVSPSIFDFLQSFKEEFKNNHRLRHHLDDNDTQKVLVYEYFKSNLLELVDAYAPLPLLARKTILKEVGLALKDMHSKHWIHLDIKPDNVFLNWYLDNDDKFHVDKVQLGDMDCALKLEGQKLLNHRIGNMMWQSPEGQVGKGIGKPSELLSNFGPLPDALVEHVQDKKGGALLKDLWEMVVAEERREGYESFEEWSEKNYRNLDNEAKRLILRMTNLDPAKRASMEDIMIDSYWDGVDSHGVFEIICEDID</sequence>
<dbReference type="PANTHER" id="PTHR24359">
    <property type="entry name" value="SERINE/THREONINE-PROTEIN KINASE SBK1"/>
    <property type="match status" value="1"/>
</dbReference>
<dbReference type="PROSITE" id="PS50011">
    <property type="entry name" value="PROTEIN_KINASE_DOM"/>
    <property type="match status" value="1"/>
</dbReference>
<protein>
    <recommendedName>
        <fullName evidence="1">Protein kinase domain-containing protein</fullName>
    </recommendedName>
</protein>
<dbReference type="GO" id="GO:0004672">
    <property type="term" value="F:protein kinase activity"/>
    <property type="evidence" value="ECO:0007669"/>
    <property type="project" value="InterPro"/>
</dbReference>
<dbReference type="InterPro" id="IPR011009">
    <property type="entry name" value="Kinase-like_dom_sf"/>
</dbReference>
<gene>
    <name evidence="2" type="ORF">sscle_16g107590</name>
</gene>
<dbReference type="SMART" id="SM00220">
    <property type="entry name" value="S_TKc"/>
    <property type="match status" value="1"/>
</dbReference>
<dbReference type="Proteomes" id="UP000177798">
    <property type="component" value="Chromosome 16"/>
</dbReference>
<dbReference type="EMBL" id="CP017829">
    <property type="protein sequence ID" value="APA15989.1"/>
    <property type="molecule type" value="Genomic_DNA"/>
</dbReference>
<dbReference type="RefSeq" id="XP_001588537.1">
    <property type="nucleotide sequence ID" value="XM_001588487.1"/>
</dbReference>
<dbReference type="VEuPathDB" id="FungiDB:sscle_16g107590"/>
<dbReference type="OMA" id="LVNWTCD"/>
<reference evidence="3" key="1">
    <citation type="journal article" date="2017" name="Genome Biol. Evol.">
        <title>The complete genome sequence of the phytopathogenic fungus Sclerotinia sclerotiorum reveals insights into the genome architecture of broad host range pathogens.</title>
        <authorList>
            <person name="Derbyshire M."/>
            <person name="Denton-Giles M."/>
            <person name="Hegedus D."/>
            <person name="Seifbarghy S."/>
            <person name="Rollins J."/>
            <person name="van Kan J."/>
            <person name="Seidl M.F."/>
            <person name="Faino L."/>
            <person name="Mbengue M."/>
            <person name="Navaud O."/>
            <person name="Raffaele S."/>
            <person name="Hammond-Kosack K."/>
            <person name="Heard S."/>
            <person name="Oliver R."/>
        </authorList>
    </citation>
    <scope>NUCLEOTIDE SEQUENCE [LARGE SCALE GENOMIC DNA]</scope>
    <source>
        <strain evidence="3">ATCC 18683 / 1980 / Ss-1</strain>
    </source>
</reference>
<dbReference type="GO" id="GO:0005524">
    <property type="term" value="F:ATP binding"/>
    <property type="evidence" value="ECO:0007669"/>
    <property type="project" value="InterPro"/>
</dbReference>
<dbReference type="SUPFAM" id="SSF56112">
    <property type="entry name" value="Protein kinase-like (PK-like)"/>
    <property type="match status" value="1"/>
</dbReference>
<name>A0A1D9QM89_SCLS1</name>
<evidence type="ECO:0000313" key="2">
    <source>
        <dbReference type="EMBL" id="APA15989.1"/>
    </source>
</evidence>
<dbReference type="PANTHER" id="PTHR24359:SF1">
    <property type="entry name" value="INHIBITOR OF NUCLEAR FACTOR KAPPA-B KINASE EPSILON SUBUNIT HOMOLOG 1-RELATED"/>
    <property type="match status" value="1"/>
</dbReference>
<dbReference type="Gene3D" id="1.10.510.10">
    <property type="entry name" value="Transferase(Phosphotransferase) domain 1"/>
    <property type="match status" value="1"/>
</dbReference>
<dbReference type="KEGG" id="ssl:SS1G_10084"/>
<proteinExistence type="predicted"/>
<evidence type="ECO:0000259" key="1">
    <source>
        <dbReference type="PROSITE" id="PS50011"/>
    </source>
</evidence>
<dbReference type="OrthoDB" id="10252171at2759"/>